<dbReference type="InterPro" id="IPR000424">
    <property type="entry name" value="Primosome_PriB/ssb"/>
</dbReference>
<dbReference type="InterPro" id="IPR012340">
    <property type="entry name" value="NA-bd_OB-fold"/>
</dbReference>
<evidence type="ECO:0000313" key="2">
    <source>
        <dbReference type="EMBL" id="CAB4998502.1"/>
    </source>
</evidence>
<dbReference type="EMBL" id="CAFBOK010000266">
    <property type="protein sequence ID" value="CAB4998502.1"/>
    <property type="molecule type" value="Genomic_DNA"/>
</dbReference>
<dbReference type="PROSITE" id="PS50935">
    <property type="entry name" value="SSB"/>
    <property type="match status" value="1"/>
</dbReference>
<organism evidence="2">
    <name type="scientific">freshwater metagenome</name>
    <dbReference type="NCBI Taxonomy" id="449393"/>
    <lineage>
        <taxon>unclassified sequences</taxon>
        <taxon>metagenomes</taxon>
        <taxon>ecological metagenomes</taxon>
    </lineage>
</organism>
<protein>
    <submittedName>
        <fullName evidence="2">Unannotated protein</fullName>
    </submittedName>
</protein>
<accession>A0A6J7P6R7</accession>
<dbReference type="GO" id="GO:0003697">
    <property type="term" value="F:single-stranded DNA binding"/>
    <property type="evidence" value="ECO:0007669"/>
    <property type="project" value="InterPro"/>
</dbReference>
<dbReference type="AlphaFoldDB" id="A0A6J7P6R7"/>
<proteinExistence type="predicted"/>
<sequence>MATSVTRGAASLAAVSAASQLVPRGTNLVVLRGVIRRDPQYRSLPSGDELLSFDLTVKEDDLPAESVPVAWLNPAVSASKLAENDDVVVIGRVRRRFFRAAGSTASRTEVLAERVLSARSFARIRTMLEPRVAGLNLE</sequence>
<name>A0A6J7P6R7_9ZZZZ</name>
<keyword evidence="1" id="KW-0238">DNA-binding</keyword>
<dbReference type="SUPFAM" id="SSF50249">
    <property type="entry name" value="Nucleic acid-binding proteins"/>
    <property type="match status" value="1"/>
</dbReference>
<evidence type="ECO:0000256" key="1">
    <source>
        <dbReference type="ARBA" id="ARBA00023125"/>
    </source>
</evidence>
<reference evidence="2" key="1">
    <citation type="submission" date="2020-05" db="EMBL/GenBank/DDBJ databases">
        <authorList>
            <person name="Chiriac C."/>
            <person name="Salcher M."/>
            <person name="Ghai R."/>
            <person name="Kavagutti S V."/>
        </authorList>
    </citation>
    <scope>NUCLEOTIDE SEQUENCE</scope>
</reference>
<gene>
    <name evidence="2" type="ORF">UFOPK3927_01736</name>
</gene>
<dbReference type="Gene3D" id="2.40.50.140">
    <property type="entry name" value="Nucleic acid-binding proteins"/>
    <property type="match status" value="1"/>
</dbReference>